<evidence type="ECO:0000259" key="3">
    <source>
        <dbReference type="Pfam" id="PF00535"/>
    </source>
</evidence>
<accession>A0A2D3L4H1</accession>
<name>A0A2D3L4H1_PREIN</name>
<dbReference type="EMBL" id="CP024723">
    <property type="protein sequence ID" value="ATV25474.1"/>
    <property type="molecule type" value="Genomic_DNA"/>
</dbReference>
<dbReference type="AlphaFoldDB" id="A0A2D3L4H1"/>
<evidence type="ECO:0000256" key="2">
    <source>
        <dbReference type="ARBA" id="ARBA00022679"/>
    </source>
</evidence>
<dbReference type="SUPFAM" id="SSF53448">
    <property type="entry name" value="Nucleotide-diphospho-sugar transferases"/>
    <property type="match status" value="1"/>
</dbReference>
<dbReference type="PANTHER" id="PTHR22916:SF51">
    <property type="entry name" value="GLYCOSYLTRANSFERASE EPSH-RELATED"/>
    <property type="match status" value="1"/>
</dbReference>
<keyword evidence="2 4" id="KW-0808">Transferase</keyword>
<dbReference type="InterPro" id="IPR001173">
    <property type="entry name" value="Glyco_trans_2-like"/>
</dbReference>
<dbReference type="InterPro" id="IPR029044">
    <property type="entry name" value="Nucleotide-diphossugar_trans"/>
</dbReference>
<protein>
    <submittedName>
        <fullName evidence="4">Glycosyl transferase</fullName>
    </submittedName>
</protein>
<organism evidence="4 5">
    <name type="scientific">Prevotella intermedia</name>
    <dbReference type="NCBI Taxonomy" id="28131"/>
    <lineage>
        <taxon>Bacteria</taxon>
        <taxon>Pseudomonadati</taxon>
        <taxon>Bacteroidota</taxon>
        <taxon>Bacteroidia</taxon>
        <taxon>Bacteroidales</taxon>
        <taxon>Prevotellaceae</taxon>
        <taxon>Prevotella</taxon>
    </lineage>
</organism>
<dbReference type="GO" id="GO:0016758">
    <property type="term" value="F:hexosyltransferase activity"/>
    <property type="evidence" value="ECO:0007669"/>
    <property type="project" value="UniProtKB-ARBA"/>
</dbReference>
<dbReference type="Gene3D" id="3.90.550.10">
    <property type="entry name" value="Spore Coat Polysaccharide Biosynthesis Protein SpsA, Chain A"/>
    <property type="match status" value="1"/>
</dbReference>
<sequence>MIKLNTNLKLSIIIPMYNAEKCIGDCLNSILDSDLPPNGYEIVIINDGSNDKSSQIAQGYASEYPNITYLSQENQGQSTARNYGIRSCHGEYVWCVDADDKLISNQLLKVISTLDENRDLDILAIQLQNVTEDGEFLELECYQPSVVHNRTISGVEAIISGYDPSSICALIARKRLFIDNDIFFVKGITHQDVELTYRLMPQAQTVLFSDIVPYLYIYHPNSTSNSLIPKKKIKYVKDDIYIIKSFQRLALSFKDINPELHYVIYNRSQNVLFSLVYSLYRNKGVWSKLGINSAVVQELKKEGLYPIKGKFDSFKKKLFISLFLNREFFIK</sequence>
<evidence type="ECO:0000256" key="1">
    <source>
        <dbReference type="ARBA" id="ARBA00022676"/>
    </source>
</evidence>
<dbReference type="Pfam" id="PF00535">
    <property type="entry name" value="Glycos_transf_2"/>
    <property type="match status" value="1"/>
</dbReference>
<gene>
    <name evidence="4" type="ORF">CTM62_01205</name>
</gene>
<evidence type="ECO:0000313" key="4">
    <source>
        <dbReference type="EMBL" id="ATV25474.1"/>
    </source>
</evidence>
<reference evidence="4 5" key="1">
    <citation type="submission" date="2017-11" db="EMBL/GenBank/DDBJ databases">
        <title>Genome sequencing of Prevotella intermedia KCOM 2837.</title>
        <authorList>
            <person name="Kook J.-K."/>
            <person name="Park S.-N."/>
            <person name="Lim Y.K."/>
        </authorList>
    </citation>
    <scope>NUCLEOTIDE SEQUENCE [LARGE SCALE GENOMIC DNA]</scope>
    <source>
        <strain evidence="4 5">KCOM 2837</strain>
    </source>
</reference>
<proteinExistence type="predicted"/>
<dbReference type="CDD" id="cd00761">
    <property type="entry name" value="Glyco_tranf_GTA_type"/>
    <property type="match status" value="1"/>
</dbReference>
<dbReference type="Proteomes" id="UP000229630">
    <property type="component" value="Chromosome 1"/>
</dbReference>
<evidence type="ECO:0000313" key="5">
    <source>
        <dbReference type="Proteomes" id="UP000229630"/>
    </source>
</evidence>
<feature type="domain" description="Glycosyltransferase 2-like" evidence="3">
    <location>
        <begin position="11"/>
        <end position="127"/>
    </location>
</feature>
<keyword evidence="1" id="KW-0328">Glycosyltransferase</keyword>
<dbReference type="PANTHER" id="PTHR22916">
    <property type="entry name" value="GLYCOSYLTRANSFERASE"/>
    <property type="match status" value="1"/>
</dbReference>